<dbReference type="GO" id="GO:0044781">
    <property type="term" value="P:bacterial-type flagellum organization"/>
    <property type="evidence" value="ECO:0007669"/>
    <property type="project" value="UniProtKB-KW"/>
</dbReference>
<reference evidence="11 12" key="1">
    <citation type="submission" date="2020-07" db="EMBL/GenBank/DDBJ databases">
        <title>Sequencing the genomes of 1000 actinobacteria strains.</title>
        <authorList>
            <person name="Klenk H.-P."/>
        </authorList>
    </citation>
    <scope>NUCLEOTIDE SEQUENCE [LARGE SCALE GENOMIC DNA]</scope>
    <source>
        <strain evidence="11 12">DSM 24552</strain>
    </source>
</reference>
<evidence type="ECO:0000256" key="10">
    <source>
        <dbReference type="ARBA" id="ARBA00023225"/>
    </source>
</evidence>
<organism evidence="11 12">
    <name type="scientific">Nocardioides perillae</name>
    <dbReference type="NCBI Taxonomy" id="1119534"/>
    <lineage>
        <taxon>Bacteria</taxon>
        <taxon>Bacillati</taxon>
        <taxon>Actinomycetota</taxon>
        <taxon>Actinomycetes</taxon>
        <taxon>Propionibacteriales</taxon>
        <taxon>Nocardioidaceae</taxon>
        <taxon>Nocardioides</taxon>
    </lineage>
</organism>
<evidence type="ECO:0000313" key="11">
    <source>
        <dbReference type="EMBL" id="NYG57037.1"/>
    </source>
</evidence>
<evidence type="ECO:0000256" key="5">
    <source>
        <dbReference type="ARBA" id="ARBA00022475"/>
    </source>
</evidence>
<evidence type="ECO:0000256" key="3">
    <source>
        <dbReference type="ARBA" id="ARBA00020392"/>
    </source>
</evidence>
<keyword evidence="12" id="KW-1185">Reference proteome</keyword>
<dbReference type="Proteomes" id="UP000544110">
    <property type="component" value="Unassembled WGS sequence"/>
</dbReference>
<keyword evidence="11" id="KW-0282">Flagellum</keyword>
<protein>
    <recommendedName>
        <fullName evidence="3">Flagellar FliJ protein</fullName>
    </recommendedName>
</protein>
<dbReference type="Pfam" id="PF02050">
    <property type="entry name" value="FliJ"/>
    <property type="match status" value="1"/>
</dbReference>
<dbReference type="EMBL" id="JACCAC010000001">
    <property type="protein sequence ID" value="NYG57037.1"/>
    <property type="molecule type" value="Genomic_DNA"/>
</dbReference>
<evidence type="ECO:0000256" key="8">
    <source>
        <dbReference type="ARBA" id="ARBA00022927"/>
    </source>
</evidence>
<dbReference type="InterPro" id="IPR012823">
    <property type="entry name" value="Flagell_FliJ"/>
</dbReference>
<keyword evidence="6" id="KW-0145">Chemotaxis</keyword>
<proteinExistence type="inferred from homology"/>
<dbReference type="GO" id="GO:0015031">
    <property type="term" value="P:protein transport"/>
    <property type="evidence" value="ECO:0007669"/>
    <property type="project" value="UniProtKB-KW"/>
</dbReference>
<evidence type="ECO:0000256" key="9">
    <source>
        <dbReference type="ARBA" id="ARBA00023136"/>
    </source>
</evidence>
<keyword evidence="11" id="KW-0969">Cilium</keyword>
<keyword evidence="5" id="KW-1003">Cell membrane</keyword>
<keyword evidence="7" id="KW-1005">Bacterial flagellum biogenesis</keyword>
<accession>A0A7Y9RUU1</accession>
<keyword evidence="11" id="KW-0966">Cell projection</keyword>
<keyword evidence="8" id="KW-0653">Protein transport</keyword>
<dbReference type="AlphaFoldDB" id="A0A7Y9RUU1"/>
<dbReference type="GO" id="GO:0005886">
    <property type="term" value="C:plasma membrane"/>
    <property type="evidence" value="ECO:0007669"/>
    <property type="project" value="UniProtKB-SubCell"/>
</dbReference>
<sequence length="153" mass="17272">MSATTRGRVHEADRGMHAVARVREVREQDSRLGLQQASAEQRDREARLAELHRHVEASPVFEAGSAATFLALRASMTALGEAVGEAREEVDASRRITDAAREHWQRDHSRLRAVETLLETRAAERAAERARREAARLDEAATQLWLRRSEVEQ</sequence>
<dbReference type="InterPro" id="IPR053716">
    <property type="entry name" value="Flag_assembly_chemotaxis_eff"/>
</dbReference>
<name>A0A7Y9RUU1_9ACTN</name>
<dbReference type="RefSeq" id="WP_179519188.1">
    <property type="nucleotide sequence ID" value="NZ_JACCAC010000001.1"/>
</dbReference>
<keyword evidence="9" id="KW-0472">Membrane</keyword>
<dbReference type="Gene3D" id="1.10.287.1700">
    <property type="match status" value="1"/>
</dbReference>
<keyword evidence="10" id="KW-1006">Bacterial flagellum protein export</keyword>
<dbReference type="GO" id="GO:0006935">
    <property type="term" value="P:chemotaxis"/>
    <property type="evidence" value="ECO:0007669"/>
    <property type="project" value="UniProtKB-KW"/>
</dbReference>
<keyword evidence="4" id="KW-0813">Transport</keyword>
<comment type="caution">
    <text evidence="11">The sequence shown here is derived from an EMBL/GenBank/DDBJ whole genome shotgun (WGS) entry which is preliminary data.</text>
</comment>
<comment type="subcellular location">
    <subcellularLocation>
        <location evidence="1">Cell membrane</location>
        <topology evidence="1">Peripheral membrane protein</topology>
        <orientation evidence="1">Cytoplasmic side</orientation>
    </subcellularLocation>
</comment>
<evidence type="ECO:0000256" key="7">
    <source>
        <dbReference type="ARBA" id="ARBA00022795"/>
    </source>
</evidence>
<dbReference type="GO" id="GO:0009288">
    <property type="term" value="C:bacterial-type flagellum"/>
    <property type="evidence" value="ECO:0007669"/>
    <property type="project" value="InterPro"/>
</dbReference>
<evidence type="ECO:0000256" key="2">
    <source>
        <dbReference type="ARBA" id="ARBA00010004"/>
    </source>
</evidence>
<evidence type="ECO:0000256" key="1">
    <source>
        <dbReference type="ARBA" id="ARBA00004413"/>
    </source>
</evidence>
<dbReference type="NCBIfam" id="TIGR02473">
    <property type="entry name" value="flagell_FliJ"/>
    <property type="match status" value="1"/>
</dbReference>
<evidence type="ECO:0000256" key="4">
    <source>
        <dbReference type="ARBA" id="ARBA00022448"/>
    </source>
</evidence>
<evidence type="ECO:0000256" key="6">
    <source>
        <dbReference type="ARBA" id="ARBA00022500"/>
    </source>
</evidence>
<dbReference type="GO" id="GO:0071973">
    <property type="term" value="P:bacterial-type flagellum-dependent cell motility"/>
    <property type="evidence" value="ECO:0007669"/>
    <property type="project" value="InterPro"/>
</dbReference>
<gene>
    <name evidence="11" type="ORF">BJ989_003341</name>
</gene>
<evidence type="ECO:0000313" key="12">
    <source>
        <dbReference type="Proteomes" id="UP000544110"/>
    </source>
</evidence>
<comment type="similarity">
    <text evidence="2">Belongs to the FliJ family.</text>
</comment>